<evidence type="ECO:0000256" key="3">
    <source>
        <dbReference type="SAM" id="SignalP"/>
    </source>
</evidence>
<dbReference type="GO" id="GO:0036094">
    <property type="term" value="F:small molecule binding"/>
    <property type="evidence" value="ECO:0007669"/>
    <property type="project" value="InterPro"/>
</dbReference>
<proteinExistence type="inferred from homology"/>
<feature type="domain" description="Lipocalin/cytosolic fatty-acid binding" evidence="4">
    <location>
        <begin position="41"/>
        <end position="182"/>
    </location>
</feature>
<dbReference type="PRINTS" id="PR01254">
    <property type="entry name" value="PGNDSYNTHASE"/>
</dbReference>
<dbReference type="Pfam" id="PF00061">
    <property type="entry name" value="Lipocalin"/>
    <property type="match status" value="1"/>
</dbReference>
<sequence length="185" mass="20759">MMHFYRTLFIMLLKMLGTLMCALSACAVVVPVQDFDLQKIAGKWYIAGMASNADWFVTHKADMKMGTAVLVATAEGDLDFSYASLKSDGTCWRQHNLANKTETPGRFTFTSPVWNNENDMRFVDVQSDDYAVVYTIKTKAGVSDVLTELYSNPEVSEELQQKFKQFSQDNGVLSENIVILPKNGE</sequence>
<dbReference type="PANTHER" id="PTHR11430">
    <property type="entry name" value="LIPOCALIN"/>
    <property type="match status" value="1"/>
</dbReference>
<dbReference type="SUPFAM" id="SSF50814">
    <property type="entry name" value="Lipocalins"/>
    <property type="match status" value="1"/>
</dbReference>
<reference evidence="5 6" key="1">
    <citation type="journal article" date="2014" name="Nat. Genet.">
        <title>Whole-genome sequence of a flatfish provides insights into ZW sex chromosome evolution and adaptation to a benthic lifestyle.</title>
        <authorList>
            <person name="Chen S."/>
            <person name="Zhang G."/>
            <person name="Shao C."/>
            <person name="Huang Q."/>
            <person name="Liu G."/>
            <person name="Zhang P."/>
            <person name="Song W."/>
            <person name="An N."/>
            <person name="Chalopin D."/>
            <person name="Volff J.N."/>
            <person name="Hong Y."/>
            <person name="Li Q."/>
            <person name="Sha Z."/>
            <person name="Zhou H."/>
            <person name="Xie M."/>
            <person name="Yu Q."/>
            <person name="Liu Y."/>
            <person name="Xiang H."/>
            <person name="Wang N."/>
            <person name="Wu K."/>
            <person name="Yang C."/>
            <person name="Zhou Q."/>
            <person name="Liao X."/>
            <person name="Yang L."/>
            <person name="Hu Q."/>
            <person name="Zhang J."/>
            <person name="Meng L."/>
            <person name="Jin L."/>
            <person name="Tian Y."/>
            <person name="Lian J."/>
            <person name="Yang J."/>
            <person name="Miao G."/>
            <person name="Liu S."/>
            <person name="Liang Z."/>
            <person name="Yan F."/>
            <person name="Li Y."/>
            <person name="Sun B."/>
            <person name="Zhang H."/>
            <person name="Zhang J."/>
            <person name="Zhu Y."/>
            <person name="Du M."/>
            <person name="Zhao Y."/>
            <person name="Schartl M."/>
            <person name="Tang Q."/>
            <person name="Wang J."/>
        </authorList>
    </citation>
    <scope>NUCLEOTIDE SEQUENCE</scope>
</reference>
<organism evidence="5 6">
    <name type="scientific">Cynoglossus semilaevis</name>
    <name type="common">Tongue sole</name>
    <dbReference type="NCBI Taxonomy" id="244447"/>
    <lineage>
        <taxon>Eukaryota</taxon>
        <taxon>Metazoa</taxon>
        <taxon>Chordata</taxon>
        <taxon>Craniata</taxon>
        <taxon>Vertebrata</taxon>
        <taxon>Euteleostomi</taxon>
        <taxon>Actinopterygii</taxon>
        <taxon>Neopterygii</taxon>
        <taxon>Teleostei</taxon>
        <taxon>Neoteleostei</taxon>
        <taxon>Acanthomorphata</taxon>
        <taxon>Carangaria</taxon>
        <taxon>Pleuronectiformes</taxon>
        <taxon>Pleuronectoidei</taxon>
        <taxon>Cynoglossidae</taxon>
        <taxon>Cynoglossinae</taxon>
        <taxon>Cynoglossus</taxon>
    </lineage>
</organism>
<reference evidence="5" key="3">
    <citation type="submission" date="2025-09" db="UniProtKB">
        <authorList>
            <consortium name="Ensembl"/>
        </authorList>
    </citation>
    <scope>IDENTIFICATION</scope>
</reference>
<accession>A0A3P8VG96</accession>
<dbReference type="InterPro" id="IPR000566">
    <property type="entry name" value="Lipocln_cytosolic_FA-bd_dom"/>
</dbReference>
<keyword evidence="3" id="KW-0732">Signal</keyword>
<dbReference type="Proteomes" id="UP000265120">
    <property type="component" value="Chromosome 3"/>
</dbReference>
<dbReference type="GeneTree" id="ENSGT01120000271921"/>
<dbReference type="FunCoup" id="A0A3P8VG96">
    <property type="interactions" value="1041"/>
</dbReference>
<evidence type="ECO:0000259" key="4">
    <source>
        <dbReference type="Pfam" id="PF00061"/>
    </source>
</evidence>
<dbReference type="PROSITE" id="PS51257">
    <property type="entry name" value="PROKAR_LIPOPROTEIN"/>
    <property type="match status" value="1"/>
</dbReference>
<feature type="signal peptide" evidence="3">
    <location>
        <begin position="1"/>
        <end position="27"/>
    </location>
</feature>
<dbReference type="InterPro" id="IPR002345">
    <property type="entry name" value="Lipocalin"/>
</dbReference>
<dbReference type="InterPro" id="IPR022272">
    <property type="entry name" value="Lipocalin_CS"/>
</dbReference>
<dbReference type="AlphaFoldDB" id="A0A3P8VG96"/>
<protein>
    <submittedName>
        <fullName evidence="5">Prostaglandin D2 synthase b, tandem duplicate 1</fullName>
    </submittedName>
</protein>
<evidence type="ECO:0000313" key="5">
    <source>
        <dbReference type="Ensembl" id="ENSCSEP00000012276.1"/>
    </source>
</evidence>
<comment type="similarity">
    <text evidence="1 2">Belongs to the calycin superfamily. Lipocalin family.</text>
</comment>
<dbReference type="OMA" id="QIWNNDN"/>
<evidence type="ECO:0000313" key="6">
    <source>
        <dbReference type="Proteomes" id="UP000265120"/>
    </source>
</evidence>
<reference evidence="5" key="2">
    <citation type="submission" date="2025-08" db="UniProtKB">
        <authorList>
            <consortium name="Ensembl"/>
        </authorList>
    </citation>
    <scope>IDENTIFICATION</scope>
</reference>
<feature type="chain" id="PRO_5018046312" evidence="3">
    <location>
        <begin position="28"/>
        <end position="185"/>
    </location>
</feature>
<evidence type="ECO:0000256" key="1">
    <source>
        <dbReference type="ARBA" id="ARBA00006889"/>
    </source>
</evidence>
<dbReference type="InParanoid" id="A0A3P8VG96"/>
<name>A0A3P8VG96_CYNSE</name>
<dbReference type="InterPro" id="IPR012674">
    <property type="entry name" value="Calycin"/>
</dbReference>
<keyword evidence="6" id="KW-1185">Reference proteome</keyword>
<dbReference type="STRING" id="244447.ENSCSEP00000012276"/>
<dbReference type="PROSITE" id="PS00213">
    <property type="entry name" value="LIPOCALIN"/>
    <property type="match status" value="1"/>
</dbReference>
<dbReference type="Ensembl" id="ENSCSET00000012421.1">
    <property type="protein sequence ID" value="ENSCSEP00000012276.1"/>
    <property type="gene ID" value="ENSCSEG00000007879.1"/>
</dbReference>
<dbReference type="Gene3D" id="2.40.128.20">
    <property type="match status" value="1"/>
</dbReference>
<evidence type="ECO:0000256" key="2">
    <source>
        <dbReference type="RuleBase" id="RU003695"/>
    </source>
</evidence>
<dbReference type="PANTHER" id="PTHR11430:SF139">
    <property type="entry name" value="LIPOCALIN-15 PRECURSOR-RELATED"/>
    <property type="match status" value="1"/>
</dbReference>